<feature type="transmembrane region" description="Helical" evidence="6">
    <location>
        <begin position="1202"/>
        <end position="1222"/>
    </location>
</feature>
<dbReference type="InterPro" id="IPR036383">
    <property type="entry name" value="TSP1_rpt_sf"/>
</dbReference>
<dbReference type="Gene3D" id="1.10.287.70">
    <property type="match status" value="1"/>
</dbReference>
<comment type="caution">
    <text evidence="8">The sequence shown here is derived from an EMBL/GenBank/DDBJ whole genome shotgun (WGS) entry which is preliminary data.</text>
</comment>
<sequence>MLSLSVDPCKLHNYRDLNRGDRSEKYKDASDRCDGYDLEHEWHYWYVVSGNAGNALATNNAPAEGSCGTTDRLYLKGQHPLFGEGEVTRKLCIAKGNKACEQEQSIQVINCGAFYMYKLYNNGECSPPWGYCTNGVENVSCYDFNCPSGLICTLQNNGENRRCLDPNQVPGITVVQTQHETTATPKTANPTSDTTTTQLTTDTTTTKPTSDTIKAQATTNTSTEKLTDKTTAKLKTDTIAVKPTSVTITVHLMTDTCTAKPKSHTITAQPTAKTSTAKLAAITTAKLRTDTSTAKPRSDTTTAQQTTDITTQVTRDSVSTPLQSSSSSPTNIRTSVIQQYHSAELSIPTEVKTVKRPAMSESLTSRAEIASETSSSLFLSPFSTPLLSKTINTPLSESSTSDIHLKSSSIATTTITMKKADVATRTSSAPKVEKNSPLTWLTEQAAITLKATSTPSTKTTTTAAGAIAETAGSGISKETVPLQPTFVISKSLTTELDAAASLLPTTKVGTSTELAVVSAMYTITLKALAIATTPSLQSKTGSLPVGESLVTNSLQLSSTTETTGQTLITATSTKSDLKQPEMTTSRSSPSVTTLKTGQSTGKTSSEYLSTLAQTEITETSTKPAFELPGIATTPSFSSTTMFGSRESTMAAWSKYSSAFELAELATMSTKSAIDPQAMIRTPSFSSIAKLGNIELTKATSSEYLSAVELAMSKKSTLEPPVIATTPVFSSITTLKTGESTRAASSKYLSAEKLGAMSTNSQEEELVTASNLPSIIARFKTAESAVKAIKSELLITTKTSALLTGKGAKTVTPLLQGSASAGVSITTLKAITITATTAAATTTPTSIAGQQVHGNWSAWTQWPNCNRPCNGGNKTRKRQCDNPKPAFGGRYCIGQATEMQFCNMDSCPADEVNFEVRLKAETWSDELANPESELYKRFKDEIESTENITRFQPDILKSVLPLPQETVLEDLKKFTHYTIRVYAFTRNGNGIPSKALTLRTEEDVPSMPPVDFKAYNLTSEAFINVSWSPVPSNHINGILLGYSLKYQRVQTSERQVFGVDEHTLTLRPTDLSVSLQVEAYSIYRIGVAAFTRKGMGPYTEYAYAESCRCPKVLYTNFWSTSPYLRVNKGENRMEGIFSKIVADMIFAACGLCPGHSSSTIIEIATNGKGDSSGKKSISEVLDDIDDVPQISFPIYGNKYITRYLGAYAYINLVDSPGVAFIAAKSLPGSAAKNMINAVVECIPMIILSACMAYISGFIIWVLDSRFNPDEFPPAFIEGVGEGFWWSFISMTTVGYGDRCPRSIPARVFGIIWTLIGLVIISILIGAIASSLTYVNVNKPVTLYGAKIGAIQNSVEYRLGILKNAKVNGEKEYHNVDEIRTALEDGEIDGALLDTYVAAEHKETLFDDRIYVKEILERPVGYGVVLSGAAVGVEQQCRDYINMHITEIFHIIQNMTKTLDAPAESAVMEQSTGLFDNTSEMFRISLVSLLAVLGARNTDQQLSYQKALNDEMKAFVNSFYMDMLKKISSIRKELQEVVNRKRRGKYKMRIRRSADSSKRDTESSIVVSTQTPRSWTSEKQYEKQKHVVQLVSNNENNELEHSSQRVLLKSFSFLSGYSSKCQEPFCSQTLPNMVISEDDIEHEYSSC</sequence>
<feature type="transmembrane region" description="Helical" evidence="6">
    <location>
        <begin position="1273"/>
        <end position="1294"/>
    </location>
</feature>
<dbReference type="Gene3D" id="2.60.40.10">
    <property type="entry name" value="Immunoglobulins"/>
    <property type="match status" value="2"/>
</dbReference>
<feature type="compositionally biased region" description="Polar residues" evidence="5">
    <location>
        <begin position="181"/>
        <end position="190"/>
    </location>
</feature>
<evidence type="ECO:0000256" key="6">
    <source>
        <dbReference type="SAM" id="Phobius"/>
    </source>
</evidence>
<feature type="domain" description="Fibronectin type-III" evidence="7">
    <location>
        <begin position="1007"/>
        <end position="1108"/>
    </location>
</feature>
<dbReference type="GO" id="GO:0030198">
    <property type="term" value="P:extracellular matrix organization"/>
    <property type="evidence" value="ECO:0007669"/>
    <property type="project" value="TreeGrafter"/>
</dbReference>
<feature type="compositionally biased region" description="Basic and acidic residues" evidence="5">
    <location>
        <begin position="1550"/>
        <end position="1560"/>
    </location>
</feature>
<evidence type="ECO:0000313" key="8">
    <source>
        <dbReference type="EMBL" id="CAH3153649.1"/>
    </source>
</evidence>
<feature type="transmembrane region" description="Helical" evidence="6">
    <location>
        <begin position="1306"/>
        <end position="1327"/>
    </location>
</feature>
<evidence type="ECO:0000256" key="1">
    <source>
        <dbReference type="ARBA" id="ARBA00004613"/>
    </source>
</evidence>
<feature type="compositionally biased region" description="Low complexity" evidence="5">
    <location>
        <begin position="299"/>
        <end position="328"/>
    </location>
</feature>
<dbReference type="Pfam" id="PF00090">
    <property type="entry name" value="TSP_1"/>
    <property type="match status" value="1"/>
</dbReference>
<dbReference type="PROSITE" id="PS50092">
    <property type="entry name" value="TSP1"/>
    <property type="match status" value="1"/>
</dbReference>
<dbReference type="SMART" id="SM00209">
    <property type="entry name" value="TSP1"/>
    <property type="match status" value="1"/>
</dbReference>
<dbReference type="EMBL" id="CALNXJ010000054">
    <property type="protein sequence ID" value="CAH3153649.1"/>
    <property type="molecule type" value="Genomic_DNA"/>
</dbReference>
<dbReference type="Pfam" id="PF07885">
    <property type="entry name" value="Ion_trans_2"/>
    <property type="match status" value="1"/>
</dbReference>
<dbReference type="Gene3D" id="2.20.100.10">
    <property type="entry name" value="Thrombospondin type-1 (TSP1) repeat"/>
    <property type="match status" value="1"/>
</dbReference>
<protein>
    <recommendedName>
        <fullName evidence="7">Fibronectin type-III domain-containing protein</fullName>
    </recommendedName>
</protein>
<evidence type="ECO:0000256" key="5">
    <source>
        <dbReference type="SAM" id="MobiDB-lite"/>
    </source>
</evidence>
<dbReference type="Pfam" id="PF23283">
    <property type="entry name" value="D8C_UMOD"/>
    <property type="match status" value="1"/>
</dbReference>
<dbReference type="InterPro" id="IPR013783">
    <property type="entry name" value="Ig-like_fold"/>
</dbReference>
<dbReference type="FunFam" id="2.20.100.10:FF:000001">
    <property type="entry name" value="semaphorin-5A isoform X1"/>
    <property type="match status" value="1"/>
</dbReference>
<dbReference type="InterPro" id="IPR013099">
    <property type="entry name" value="K_chnl_dom"/>
</dbReference>
<dbReference type="PROSITE" id="PS50853">
    <property type="entry name" value="FN3"/>
    <property type="match status" value="1"/>
</dbReference>
<dbReference type="InterPro" id="IPR036116">
    <property type="entry name" value="FN3_sf"/>
</dbReference>
<dbReference type="InterPro" id="IPR057774">
    <property type="entry name" value="D8C_UMOD/GP2/OIT3-like"/>
</dbReference>
<dbReference type="InterPro" id="IPR050439">
    <property type="entry name" value="ADAMTS_ADAMTS-like"/>
</dbReference>
<dbReference type="Proteomes" id="UP001159428">
    <property type="component" value="Unassembled WGS sequence"/>
</dbReference>
<feature type="region of interest" description="Disordered" evidence="5">
    <location>
        <begin position="560"/>
        <end position="602"/>
    </location>
</feature>
<dbReference type="InterPro" id="IPR003961">
    <property type="entry name" value="FN3_dom"/>
</dbReference>
<dbReference type="SMART" id="SM00060">
    <property type="entry name" value="FN3"/>
    <property type="match status" value="2"/>
</dbReference>
<keyword evidence="6" id="KW-0472">Membrane</keyword>
<evidence type="ECO:0000256" key="3">
    <source>
        <dbReference type="ARBA" id="ARBA00022729"/>
    </source>
</evidence>
<evidence type="ECO:0000256" key="4">
    <source>
        <dbReference type="ARBA" id="ARBA00023157"/>
    </source>
</evidence>
<evidence type="ECO:0000256" key="2">
    <source>
        <dbReference type="ARBA" id="ARBA00022525"/>
    </source>
</evidence>
<organism evidence="8 9">
    <name type="scientific">Pocillopora meandrina</name>
    <dbReference type="NCBI Taxonomy" id="46732"/>
    <lineage>
        <taxon>Eukaryota</taxon>
        <taxon>Metazoa</taxon>
        <taxon>Cnidaria</taxon>
        <taxon>Anthozoa</taxon>
        <taxon>Hexacorallia</taxon>
        <taxon>Scleractinia</taxon>
        <taxon>Astrocoeniina</taxon>
        <taxon>Pocilloporidae</taxon>
        <taxon>Pocillopora</taxon>
    </lineage>
</organism>
<keyword evidence="2" id="KW-0964">Secreted</keyword>
<dbReference type="PANTHER" id="PTHR13723">
    <property type="entry name" value="ADAMTS A DISINTEGRIN AND METALLOPROTEASE WITH THROMBOSPONDIN MOTIFS PROTEASE"/>
    <property type="match status" value="1"/>
</dbReference>
<keyword evidence="3" id="KW-0732">Signal</keyword>
<dbReference type="PANTHER" id="PTHR13723:SF200">
    <property type="entry name" value="ADAM METALLOPEPTIDASE WITH THROMBOSPONDIN TYPE 1 MOTIF B, ISOFORM B"/>
    <property type="match status" value="1"/>
</dbReference>
<feature type="region of interest" description="Disordered" evidence="5">
    <location>
        <begin position="181"/>
        <end position="209"/>
    </location>
</feature>
<gene>
    <name evidence="8" type="ORF">PMEA_00027263</name>
</gene>
<feature type="region of interest" description="Disordered" evidence="5">
    <location>
        <begin position="1546"/>
        <end position="1569"/>
    </location>
</feature>
<evidence type="ECO:0000259" key="7">
    <source>
        <dbReference type="PROSITE" id="PS50853"/>
    </source>
</evidence>
<feature type="compositionally biased region" description="Polar residues" evidence="5">
    <location>
        <begin position="581"/>
        <end position="602"/>
    </location>
</feature>
<dbReference type="SUPFAM" id="SSF82895">
    <property type="entry name" value="TSP-1 type 1 repeat"/>
    <property type="match status" value="1"/>
</dbReference>
<dbReference type="GO" id="GO:0005576">
    <property type="term" value="C:extracellular region"/>
    <property type="evidence" value="ECO:0007669"/>
    <property type="project" value="UniProtKB-SubCell"/>
</dbReference>
<feature type="transmembrane region" description="Helical" evidence="6">
    <location>
        <begin position="1234"/>
        <end position="1261"/>
    </location>
</feature>
<keyword evidence="9" id="KW-1185">Reference proteome</keyword>
<feature type="region of interest" description="Disordered" evidence="5">
    <location>
        <begin position="288"/>
        <end position="331"/>
    </location>
</feature>
<feature type="compositionally biased region" description="Low complexity" evidence="5">
    <location>
        <begin position="191"/>
        <end position="209"/>
    </location>
</feature>
<dbReference type="SUPFAM" id="SSF49265">
    <property type="entry name" value="Fibronectin type III"/>
    <property type="match status" value="1"/>
</dbReference>
<comment type="subcellular location">
    <subcellularLocation>
        <location evidence="1">Secreted</location>
    </subcellularLocation>
</comment>
<dbReference type="CDD" id="cd00063">
    <property type="entry name" value="FN3"/>
    <property type="match status" value="2"/>
</dbReference>
<reference evidence="8 9" key="1">
    <citation type="submission" date="2022-05" db="EMBL/GenBank/DDBJ databases">
        <authorList>
            <consortium name="Genoscope - CEA"/>
            <person name="William W."/>
        </authorList>
    </citation>
    <scope>NUCLEOTIDE SEQUENCE [LARGE SCALE GENOMIC DNA]</scope>
</reference>
<proteinExistence type="predicted"/>
<dbReference type="SUPFAM" id="SSF81324">
    <property type="entry name" value="Voltage-gated potassium channels"/>
    <property type="match status" value="1"/>
</dbReference>
<accession>A0AAU9XQH0</accession>
<name>A0AAU9XQH0_9CNID</name>
<dbReference type="GO" id="GO:0031012">
    <property type="term" value="C:extracellular matrix"/>
    <property type="evidence" value="ECO:0007669"/>
    <property type="project" value="TreeGrafter"/>
</dbReference>
<keyword evidence="4" id="KW-1015">Disulfide bond</keyword>
<dbReference type="InterPro" id="IPR000884">
    <property type="entry name" value="TSP1_rpt"/>
</dbReference>
<dbReference type="GO" id="GO:0006508">
    <property type="term" value="P:proteolysis"/>
    <property type="evidence" value="ECO:0007669"/>
    <property type="project" value="TreeGrafter"/>
</dbReference>
<dbReference type="GO" id="GO:0004222">
    <property type="term" value="F:metalloendopeptidase activity"/>
    <property type="evidence" value="ECO:0007669"/>
    <property type="project" value="TreeGrafter"/>
</dbReference>
<evidence type="ECO:0000313" key="9">
    <source>
        <dbReference type="Proteomes" id="UP001159428"/>
    </source>
</evidence>
<keyword evidence="6" id="KW-0812">Transmembrane</keyword>
<feature type="compositionally biased region" description="Polar residues" evidence="5">
    <location>
        <begin position="560"/>
        <end position="574"/>
    </location>
</feature>
<keyword evidence="6" id="KW-1133">Transmembrane helix</keyword>